<dbReference type="CDD" id="cd07363">
    <property type="entry name" value="45_DOPA_Dioxygenase"/>
    <property type="match status" value="1"/>
</dbReference>
<proteinExistence type="inferred from homology"/>
<dbReference type="PANTHER" id="PTHR30096">
    <property type="entry name" value="4,5-DOPA DIOXYGENASE EXTRADIOL-LIKE PROTEIN"/>
    <property type="match status" value="1"/>
</dbReference>
<dbReference type="Proteomes" id="UP000608154">
    <property type="component" value="Unassembled WGS sequence"/>
</dbReference>
<protein>
    <recommendedName>
        <fullName evidence="6">Extradiol ring-cleavage dioxygenase class III enzyme subunit B domain-containing protein</fullName>
    </recommendedName>
</protein>
<evidence type="ECO:0000259" key="6">
    <source>
        <dbReference type="Pfam" id="PF02900"/>
    </source>
</evidence>
<keyword evidence="3" id="KW-0479">Metal-binding</keyword>
<name>A0A916TUS3_9SPHN</name>
<comment type="similarity">
    <text evidence="2">Belongs to the DODA-type extradiol aromatic ring-opening dioxygenase family.</text>
</comment>
<feature type="domain" description="Extradiol ring-cleavage dioxygenase class III enzyme subunit B" evidence="6">
    <location>
        <begin position="12"/>
        <end position="163"/>
    </location>
</feature>
<evidence type="ECO:0000313" key="7">
    <source>
        <dbReference type="EMBL" id="GGC12100.1"/>
    </source>
</evidence>
<reference evidence="7" key="2">
    <citation type="submission" date="2020-09" db="EMBL/GenBank/DDBJ databases">
        <authorList>
            <person name="Sun Q."/>
            <person name="Zhou Y."/>
        </authorList>
    </citation>
    <scope>NUCLEOTIDE SEQUENCE</scope>
    <source>
        <strain evidence="7">CGMCC 1.15095</strain>
    </source>
</reference>
<dbReference type="SUPFAM" id="SSF53213">
    <property type="entry name" value="LigB-like"/>
    <property type="match status" value="1"/>
</dbReference>
<gene>
    <name evidence="7" type="ORF">GCM10011494_33610</name>
</gene>
<dbReference type="GO" id="GO:0008198">
    <property type="term" value="F:ferrous iron binding"/>
    <property type="evidence" value="ECO:0007669"/>
    <property type="project" value="InterPro"/>
</dbReference>
<reference evidence="7" key="1">
    <citation type="journal article" date="2014" name="Int. J. Syst. Evol. Microbiol.">
        <title>Complete genome sequence of Corynebacterium casei LMG S-19264T (=DSM 44701T), isolated from a smear-ripened cheese.</title>
        <authorList>
            <consortium name="US DOE Joint Genome Institute (JGI-PGF)"/>
            <person name="Walter F."/>
            <person name="Albersmeier A."/>
            <person name="Kalinowski J."/>
            <person name="Ruckert C."/>
        </authorList>
    </citation>
    <scope>NUCLEOTIDE SEQUENCE</scope>
    <source>
        <strain evidence="7">CGMCC 1.15095</strain>
    </source>
</reference>
<keyword evidence="5" id="KW-0560">Oxidoreductase</keyword>
<evidence type="ECO:0000256" key="5">
    <source>
        <dbReference type="ARBA" id="ARBA00023002"/>
    </source>
</evidence>
<dbReference type="InterPro" id="IPR004183">
    <property type="entry name" value="Xdiol_dOase_suB"/>
</dbReference>
<dbReference type="PANTHER" id="PTHR30096:SF0">
    <property type="entry name" value="4,5-DOPA DIOXYGENASE EXTRADIOL-LIKE PROTEIN"/>
    <property type="match status" value="1"/>
</dbReference>
<evidence type="ECO:0000256" key="3">
    <source>
        <dbReference type="ARBA" id="ARBA00022723"/>
    </source>
</evidence>
<dbReference type="AlphaFoldDB" id="A0A916TUS3"/>
<dbReference type="GO" id="GO:0008270">
    <property type="term" value="F:zinc ion binding"/>
    <property type="evidence" value="ECO:0007669"/>
    <property type="project" value="InterPro"/>
</dbReference>
<accession>A0A916TUS3</accession>
<evidence type="ECO:0000256" key="2">
    <source>
        <dbReference type="ARBA" id="ARBA00007581"/>
    </source>
</evidence>
<comment type="cofactor">
    <cofactor evidence="1">
        <name>Zn(2+)</name>
        <dbReference type="ChEBI" id="CHEBI:29105"/>
    </cofactor>
</comment>
<organism evidence="7 8">
    <name type="scientific">Novosphingobium endophyticum</name>
    <dbReference type="NCBI Taxonomy" id="1955250"/>
    <lineage>
        <taxon>Bacteria</taxon>
        <taxon>Pseudomonadati</taxon>
        <taxon>Pseudomonadota</taxon>
        <taxon>Alphaproteobacteria</taxon>
        <taxon>Sphingomonadales</taxon>
        <taxon>Sphingomonadaceae</taxon>
        <taxon>Novosphingobium</taxon>
    </lineage>
</organism>
<comment type="caution">
    <text evidence="7">The sequence shown here is derived from an EMBL/GenBank/DDBJ whole genome shotgun (WGS) entry which is preliminary data.</text>
</comment>
<evidence type="ECO:0000256" key="1">
    <source>
        <dbReference type="ARBA" id="ARBA00001947"/>
    </source>
</evidence>
<evidence type="ECO:0000313" key="8">
    <source>
        <dbReference type="Proteomes" id="UP000608154"/>
    </source>
</evidence>
<dbReference type="GO" id="GO:0016702">
    <property type="term" value="F:oxidoreductase activity, acting on single donors with incorporation of molecular oxygen, incorporation of two atoms of oxygen"/>
    <property type="evidence" value="ECO:0007669"/>
    <property type="project" value="UniProtKB-ARBA"/>
</dbReference>
<evidence type="ECO:0000256" key="4">
    <source>
        <dbReference type="ARBA" id="ARBA00022833"/>
    </source>
</evidence>
<dbReference type="Pfam" id="PF02900">
    <property type="entry name" value="LigB"/>
    <property type="match status" value="1"/>
</dbReference>
<sequence>MQTLIAPTPVTLDESWGLDHGTWSVLQKAYPDADIPVVQLSMDVTKDEAWHYELATRLRPLRHEGVLIVGSGNIVHNLRVLKWADDVQPYPWATRFNDYVKQQIRTGNHTALFNVHEQGEDARLSVPSEDHYWPLLYALGCIEPEDRVTFLSDYITFASLGMTSLLIENSAVAE</sequence>
<dbReference type="Gene3D" id="3.40.830.10">
    <property type="entry name" value="LigB-like"/>
    <property type="match status" value="1"/>
</dbReference>
<dbReference type="InterPro" id="IPR014436">
    <property type="entry name" value="Extradiol_dOase_DODA"/>
</dbReference>
<keyword evidence="8" id="KW-1185">Reference proteome</keyword>
<dbReference type="EMBL" id="BMHK01000032">
    <property type="protein sequence ID" value="GGC12100.1"/>
    <property type="molecule type" value="Genomic_DNA"/>
</dbReference>
<keyword evidence="4" id="KW-0862">Zinc</keyword>